<dbReference type="Proteomes" id="UP000663845">
    <property type="component" value="Unassembled WGS sequence"/>
</dbReference>
<organism evidence="3 5">
    <name type="scientific">Adineta steineri</name>
    <dbReference type="NCBI Taxonomy" id="433720"/>
    <lineage>
        <taxon>Eukaryota</taxon>
        <taxon>Metazoa</taxon>
        <taxon>Spiralia</taxon>
        <taxon>Gnathifera</taxon>
        <taxon>Rotifera</taxon>
        <taxon>Eurotatoria</taxon>
        <taxon>Bdelloidea</taxon>
        <taxon>Adinetida</taxon>
        <taxon>Adinetidae</taxon>
        <taxon>Adineta</taxon>
    </lineage>
</organism>
<dbReference type="Proteomes" id="UP000663844">
    <property type="component" value="Unassembled WGS sequence"/>
</dbReference>
<dbReference type="Gene3D" id="3.30.70.330">
    <property type="match status" value="1"/>
</dbReference>
<evidence type="ECO:0000313" key="3">
    <source>
        <dbReference type="EMBL" id="CAF0719633.1"/>
    </source>
</evidence>
<sequence length="323" mass="38774">MNNRKHDERCPLIVIHNITRLTTNEIERYCRKYDKNLRCFRRKNQYNHQYMLVLFSSMITANQFLNDRPHFIQNCRINTSLVCESFYGPKFLCVQINKYASITEDCLYEYTTKHFGRVLNCVFYSSRGYAFIEFDQLNDAQRALSSSDNQINGCKFQYYPRHNNSNKILPLLPLTKLVHIGNFLSKDQDKFLNYFPNLQNFTTHESCYGEIYILGLFNINDSIELLLKRPFFLNGRILNIFIDIDDKLTECNNYLLVRNVTYRLTDYNLFEYFSKFGYILNCYRYGQTNAYRIQYRDRISLHKVLQFNRIHVIKSVQLQIEQE</sequence>
<dbReference type="InterPro" id="IPR012677">
    <property type="entry name" value="Nucleotide-bd_a/b_plait_sf"/>
</dbReference>
<gene>
    <name evidence="3" type="ORF">JYZ213_LOCUS136</name>
    <name evidence="4" type="ORF">OXD698_LOCUS5575</name>
</gene>
<dbReference type="EMBL" id="CAJOAZ010000229">
    <property type="protein sequence ID" value="CAF3584439.1"/>
    <property type="molecule type" value="Genomic_DNA"/>
</dbReference>
<dbReference type="CDD" id="cd00590">
    <property type="entry name" value="RRM_SF"/>
    <property type="match status" value="2"/>
</dbReference>
<dbReference type="SUPFAM" id="SSF54928">
    <property type="entry name" value="RNA-binding domain, RBD"/>
    <property type="match status" value="1"/>
</dbReference>
<evidence type="ECO:0000313" key="5">
    <source>
        <dbReference type="Proteomes" id="UP000663845"/>
    </source>
</evidence>
<proteinExistence type="predicted"/>
<feature type="domain" description="RRM" evidence="2">
    <location>
        <begin position="89"/>
        <end position="168"/>
    </location>
</feature>
<dbReference type="AlphaFoldDB" id="A0A813M9Q6"/>
<comment type="caution">
    <text evidence="3">The sequence shown here is derived from an EMBL/GenBank/DDBJ whole genome shotgun (WGS) entry which is preliminary data.</text>
</comment>
<evidence type="ECO:0000259" key="2">
    <source>
        <dbReference type="PROSITE" id="PS50102"/>
    </source>
</evidence>
<dbReference type="SMART" id="SM00360">
    <property type="entry name" value="RRM"/>
    <property type="match status" value="2"/>
</dbReference>
<dbReference type="InterPro" id="IPR000504">
    <property type="entry name" value="RRM_dom"/>
</dbReference>
<dbReference type="GO" id="GO:0003723">
    <property type="term" value="F:RNA binding"/>
    <property type="evidence" value="ECO:0007669"/>
    <property type="project" value="UniProtKB-UniRule"/>
</dbReference>
<dbReference type="InterPro" id="IPR035979">
    <property type="entry name" value="RBD_domain_sf"/>
</dbReference>
<keyword evidence="1" id="KW-0694">RNA-binding</keyword>
<name>A0A813M9Q6_9BILA</name>
<dbReference type="Pfam" id="PF00076">
    <property type="entry name" value="RRM_1"/>
    <property type="match status" value="1"/>
</dbReference>
<evidence type="ECO:0000313" key="4">
    <source>
        <dbReference type="EMBL" id="CAF3584439.1"/>
    </source>
</evidence>
<protein>
    <recommendedName>
        <fullName evidence="2">RRM domain-containing protein</fullName>
    </recommendedName>
</protein>
<reference evidence="3" key="1">
    <citation type="submission" date="2021-02" db="EMBL/GenBank/DDBJ databases">
        <authorList>
            <person name="Nowell W R."/>
        </authorList>
    </citation>
    <scope>NUCLEOTIDE SEQUENCE</scope>
</reference>
<dbReference type="PROSITE" id="PS50102">
    <property type="entry name" value="RRM"/>
    <property type="match status" value="1"/>
</dbReference>
<evidence type="ECO:0000256" key="1">
    <source>
        <dbReference type="PROSITE-ProRule" id="PRU00176"/>
    </source>
</evidence>
<accession>A0A813M9Q6</accession>
<dbReference type="EMBL" id="CAJNOG010000001">
    <property type="protein sequence ID" value="CAF0719633.1"/>
    <property type="molecule type" value="Genomic_DNA"/>
</dbReference>